<dbReference type="AlphaFoldDB" id="A0A9X1UV95"/>
<organism evidence="1 2">
    <name type="scientific">Christiangramia crocea</name>
    <dbReference type="NCBI Taxonomy" id="2904124"/>
    <lineage>
        <taxon>Bacteria</taxon>
        <taxon>Pseudomonadati</taxon>
        <taxon>Bacteroidota</taxon>
        <taxon>Flavobacteriia</taxon>
        <taxon>Flavobacteriales</taxon>
        <taxon>Flavobacteriaceae</taxon>
        <taxon>Christiangramia</taxon>
    </lineage>
</organism>
<dbReference type="EMBL" id="JAJSON010000014">
    <property type="protein sequence ID" value="MCG9971022.1"/>
    <property type="molecule type" value="Genomic_DNA"/>
</dbReference>
<proteinExistence type="predicted"/>
<protein>
    <submittedName>
        <fullName evidence="1">Uncharacterized protein</fullName>
    </submittedName>
</protein>
<dbReference type="RefSeq" id="WP_240096908.1">
    <property type="nucleotide sequence ID" value="NZ_JAJSON010000014.1"/>
</dbReference>
<name>A0A9X1UV95_9FLAO</name>
<reference evidence="1" key="1">
    <citation type="submission" date="2021-12" db="EMBL/GenBank/DDBJ databases">
        <title>Description of Gramella crocea sp. nov., a new bacterium isolated from activated sludge.</title>
        <authorList>
            <person name="Zhang X."/>
        </authorList>
    </citation>
    <scope>NUCLEOTIDE SEQUENCE</scope>
    <source>
        <strain evidence="1">YB25</strain>
    </source>
</reference>
<evidence type="ECO:0000313" key="2">
    <source>
        <dbReference type="Proteomes" id="UP001139344"/>
    </source>
</evidence>
<evidence type="ECO:0000313" key="1">
    <source>
        <dbReference type="EMBL" id="MCG9971022.1"/>
    </source>
</evidence>
<dbReference type="Proteomes" id="UP001139344">
    <property type="component" value="Unassembled WGS sequence"/>
</dbReference>
<keyword evidence="2" id="KW-1185">Reference proteome</keyword>
<comment type="caution">
    <text evidence="1">The sequence shown here is derived from an EMBL/GenBank/DDBJ whole genome shotgun (WGS) entry which is preliminary data.</text>
</comment>
<sequence length="257" mass="30910">MNEITFARKSIEQDKIRDLLETEEGKIQVGQGLAFLFTRIPNLLGIKEAISYINKSDIKELILMRFKTLSLEQIDYAFKMERYGYFGDQIQHFQLFNSEYVGKVLDRFIKWLQKIRMDNNIPLKEEKKKTITENQKQYWINRGVLSALEQYKENKAIEDGYIYIYDVLYEEYLPKEKEYKDKIYESAKVSIQMEYSDKEATSKEEKQEFKNIISSLEKKGNTKVKLKCKELVLCEFFRKLLKDEKRLTEFKEKYKYD</sequence>
<gene>
    <name evidence="1" type="ORF">LU635_05175</name>
</gene>
<accession>A0A9X1UV95</accession>